<evidence type="ECO:0000313" key="2">
    <source>
        <dbReference type="Proteomes" id="UP001497382"/>
    </source>
</evidence>
<accession>A0AAV2A6U7</accession>
<evidence type="ECO:0000313" key="1">
    <source>
        <dbReference type="EMBL" id="CAL1279683.1"/>
    </source>
</evidence>
<comment type="caution">
    <text evidence="1">The sequence shown here is derived from an EMBL/GenBank/DDBJ whole genome shotgun (WGS) entry which is preliminary data.</text>
</comment>
<reference evidence="1 2" key="1">
    <citation type="submission" date="2024-04" db="EMBL/GenBank/DDBJ databases">
        <authorList>
            <person name="Rising A."/>
            <person name="Reimegard J."/>
            <person name="Sonavane S."/>
            <person name="Akerstrom W."/>
            <person name="Nylinder S."/>
            <person name="Hedman E."/>
            <person name="Kallberg Y."/>
        </authorList>
    </citation>
    <scope>NUCLEOTIDE SEQUENCE [LARGE SCALE GENOMIC DNA]</scope>
</reference>
<keyword evidence="2" id="KW-1185">Reference proteome</keyword>
<name>A0AAV2A6U7_9ARAC</name>
<protein>
    <submittedName>
        <fullName evidence="1">Uncharacterized protein</fullName>
    </submittedName>
</protein>
<dbReference type="EMBL" id="CAXIEN010000124">
    <property type="protein sequence ID" value="CAL1279683.1"/>
    <property type="molecule type" value="Genomic_DNA"/>
</dbReference>
<proteinExistence type="predicted"/>
<organism evidence="1 2">
    <name type="scientific">Larinioides sclopetarius</name>
    <dbReference type="NCBI Taxonomy" id="280406"/>
    <lineage>
        <taxon>Eukaryota</taxon>
        <taxon>Metazoa</taxon>
        <taxon>Ecdysozoa</taxon>
        <taxon>Arthropoda</taxon>
        <taxon>Chelicerata</taxon>
        <taxon>Arachnida</taxon>
        <taxon>Araneae</taxon>
        <taxon>Araneomorphae</taxon>
        <taxon>Entelegynae</taxon>
        <taxon>Araneoidea</taxon>
        <taxon>Araneidae</taxon>
        <taxon>Larinioides</taxon>
    </lineage>
</organism>
<sequence length="417" mass="47846">MTCETYPVYEACNFLAINYYDEISNTFEDCLTDALICENTFLESENSNILENVDKLYRSPWQKILCDEKFLSDETTKAEESVLEFDVNSSLNLNESSWLFNNDDCFLDDKISEKEENIFDEKDLEIFKENTLDGKFQLLDVPYVQFNLSSIASKRPFLTDLLIKLPIMEVENVLEDNSDLLFEDMKAFFDTDLEDTDVKLSRSSTENAFQEIPLPELPNEEYNFLDIVKVNENTKTIPGSMNLNRDQGNLADMTSNDLLLQSQKSHLPIHSSCDSDYKSKFNGDDLGNNFENNMQKKTNDEAFTSHFEENSAASCCTLDSKNVKENTYIVDNTFYDFETNVNSNKSLCNSSTLEHSNANDPDPNFCLDSFNSECDVNELINKITVPSQTNEETRGYEAYSFLNHSSEFHANCHTFDD</sequence>
<dbReference type="AlphaFoldDB" id="A0AAV2A6U7"/>
<gene>
    <name evidence="1" type="ORF">LARSCL_LOCUS10532</name>
</gene>
<feature type="non-terminal residue" evidence="1">
    <location>
        <position position="417"/>
    </location>
</feature>
<dbReference type="Proteomes" id="UP001497382">
    <property type="component" value="Unassembled WGS sequence"/>
</dbReference>